<feature type="transmembrane region" description="Helical" evidence="6">
    <location>
        <begin position="349"/>
        <end position="369"/>
    </location>
</feature>
<dbReference type="AlphaFoldDB" id="A0A426FMU0"/>
<evidence type="ECO:0000256" key="6">
    <source>
        <dbReference type="SAM" id="Phobius"/>
    </source>
</evidence>
<keyword evidence="3 6" id="KW-0812">Transmembrane</keyword>
<feature type="transmembrane region" description="Helical" evidence="6">
    <location>
        <begin position="82"/>
        <end position="102"/>
    </location>
</feature>
<dbReference type="InterPro" id="IPR002797">
    <property type="entry name" value="Polysacc_synth"/>
</dbReference>
<dbReference type="Pfam" id="PF01943">
    <property type="entry name" value="Polysacc_synt"/>
    <property type="match status" value="1"/>
</dbReference>
<protein>
    <recommendedName>
        <fullName evidence="9">Flippase</fullName>
    </recommendedName>
</protein>
<evidence type="ECO:0000256" key="3">
    <source>
        <dbReference type="ARBA" id="ARBA00022692"/>
    </source>
</evidence>
<keyword evidence="4 6" id="KW-1133">Transmembrane helix</keyword>
<evidence type="ECO:0000313" key="8">
    <source>
        <dbReference type="Proteomes" id="UP000270261"/>
    </source>
</evidence>
<evidence type="ECO:0000256" key="4">
    <source>
        <dbReference type="ARBA" id="ARBA00022989"/>
    </source>
</evidence>
<keyword evidence="5 6" id="KW-0472">Membrane</keyword>
<accession>A0A426FMU0</accession>
<evidence type="ECO:0000256" key="1">
    <source>
        <dbReference type="ARBA" id="ARBA00004651"/>
    </source>
</evidence>
<sequence>MYRSNILWSLAGLFSTPLAAFFFIPLLLSRIDNERFGMIALAWTLLSYASALDLGIGRATTQYVSALRGKQDLAQIPPAIDVAWRLSITYSAIGVALFLVAVAFDVESLIKYQNIGPAELKYATIILIFTLPVQVLSALYRGIIEAFEDFRVPSVVRMYLGVANFVAPLLVSFYSSSLVPLVAAILVSRAIGLIMLWGSVRGKMHTLRGQLGGNLPTSTPPAQRRAIRTQLNRFGKWMTVSNIAHPLLMQSDRFIIASAISAAAVTAYYIPNEIILQSTMIASAITNVMFPMLTAKLQQNAAEGRKVFVLWRNRLLLISAAMYVVLCLGFPLILDFWMGNKVGPESATLGRIICLGAFFYTVSVIYTSYLHAQSRVKACATLQLIELAIYIPALYFSARYFGLYGAAVCWVVRAIFDALALAWVSREGTETTTPTSHA</sequence>
<evidence type="ECO:0000256" key="5">
    <source>
        <dbReference type="ARBA" id="ARBA00023136"/>
    </source>
</evidence>
<dbReference type="Proteomes" id="UP000270261">
    <property type="component" value="Unassembled WGS sequence"/>
</dbReference>
<keyword evidence="2" id="KW-1003">Cell membrane</keyword>
<feature type="transmembrane region" description="Helical" evidence="6">
    <location>
        <begin position="254"/>
        <end position="270"/>
    </location>
</feature>
<comment type="caution">
    <text evidence="7">The sequence shown here is derived from an EMBL/GenBank/DDBJ whole genome shotgun (WGS) entry which is preliminary data.</text>
</comment>
<dbReference type="GO" id="GO:0005886">
    <property type="term" value="C:plasma membrane"/>
    <property type="evidence" value="ECO:0007669"/>
    <property type="project" value="UniProtKB-SubCell"/>
</dbReference>
<feature type="transmembrane region" description="Helical" evidence="6">
    <location>
        <begin position="376"/>
        <end position="395"/>
    </location>
</feature>
<dbReference type="PANTHER" id="PTHR30250:SF26">
    <property type="entry name" value="PSMA PROTEIN"/>
    <property type="match status" value="1"/>
</dbReference>
<feature type="transmembrane region" description="Helical" evidence="6">
    <location>
        <begin position="401"/>
        <end position="424"/>
    </location>
</feature>
<dbReference type="EMBL" id="RRUE01000002">
    <property type="protein sequence ID" value="RRN43996.1"/>
    <property type="molecule type" value="Genomic_DNA"/>
</dbReference>
<evidence type="ECO:0000256" key="2">
    <source>
        <dbReference type="ARBA" id="ARBA00022475"/>
    </source>
</evidence>
<dbReference type="OrthoDB" id="8766744at2"/>
<proteinExistence type="predicted"/>
<dbReference type="RefSeq" id="WP_125096195.1">
    <property type="nucleotide sequence ID" value="NZ_RRUE01000002.1"/>
</dbReference>
<evidence type="ECO:0000313" key="7">
    <source>
        <dbReference type="EMBL" id="RRN43996.1"/>
    </source>
</evidence>
<feature type="transmembrane region" description="Helical" evidence="6">
    <location>
        <begin position="40"/>
        <end position="61"/>
    </location>
</feature>
<dbReference type="InterPro" id="IPR050833">
    <property type="entry name" value="Poly_Biosynth_Transport"/>
</dbReference>
<organism evidence="7 8">
    <name type="scientific">Lautropia dentalis</name>
    <dbReference type="NCBI Taxonomy" id="2490857"/>
    <lineage>
        <taxon>Bacteria</taxon>
        <taxon>Pseudomonadati</taxon>
        <taxon>Pseudomonadota</taxon>
        <taxon>Betaproteobacteria</taxon>
        <taxon>Burkholderiales</taxon>
        <taxon>Burkholderiaceae</taxon>
        <taxon>Lautropia</taxon>
    </lineage>
</organism>
<evidence type="ECO:0008006" key="9">
    <source>
        <dbReference type="Google" id="ProtNLM"/>
    </source>
</evidence>
<dbReference type="PANTHER" id="PTHR30250">
    <property type="entry name" value="PST FAMILY PREDICTED COLANIC ACID TRANSPORTER"/>
    <property type="match status" value="1"/>
</dbReference>
<gene>
    <name evidence="7" type="ORF">EHV23_11470</name>
</gene>
<feature type="transmembrane region" description="Helical" evidence="6">
    <location>
        <begin position="315"/>
        <end position="337"/>
    </location>
</feature>
<feature type="transmembrane region" description="Helical" evidence="6">
    <location>
        <begin position="7"/>
        <end position="28"/>
    </location>
</feature>
<comment type="subcellular location">
    <subcellularLocation>
        <location evidence="1">Cell membrane</location>
        <topology evidence="1">Multi-pass membrane protein</topology>
    </subcellularLocation>
</comment>
<feature type="transmembrane region" description="Helical" evidence="6">
    <location>
        <begin position="122"/>
        <end position="143"/>
    </location>
</feature>
<name>A0A426FMU0_9BURK</name>
<reference evidence="7 8" key="1">
    <citation type="submission" date="2018-11" db="EMBL/GenBank/DDBJ databases">
        <title>Genome sequencing of Lautropia sp. KCOM 2505 (= ChDC F240).</title>
        <authorList>
            <person name="Kook J.-K."/>
            <person name="Park S.-N."/>
            <person name="Lim Y.K."/>
        </authorList>
    </citation>
    <scope>NUCLEOTIDE SEQUENCE [LARGE SCALE GENOMIC DNA]</scope>
    <source>
        <strain evidence="7 8">KCOM 2505</strain>
    </source>
</reference>
<keyword evidence="8" id="KW-1185">Reference proteome</keyword>